<evidence type="ECO:0000313" key="2">
    <source>
        <dbReference type="EMBL" id="DAF84575.1"/>
    </source>
</evidence>
<feature type="compositionally biased region" description="Polar residues" evidence="1">
    <location>
        <begin position="640"/>
        <end position="657"/>
    </location>
</feature>
<dbReference type="InterPro" id="IPR032427">
    <property type="entry name" value="P22_portal"/>
</dbReference>
<protein>
    <submittedName>
        <fullName evidence="2">Portal protein</fullName>
    </submittedName>
</protein>
<accession>A0A8S5TQX2</accession>
<feature type="region of interest" description="Disordered" evidence="1">
    <location>
        <begin position="618"/>
        <end position="657"/>
    </location>
</feature>
<evidence type="ECO:0000256" key="1">
    <source>
        <dbReference type="SAM" id="MobiDB-lite"/>
    </source>
</evidence>
<feature type="compositionally biased region" description="Polar residues" evidence="1">
    <location>
        <begin position="1"/>
        <end position="15"/>
    </location>
</feature>
<sequence>MDQRTQQPQPSQGVTFAQLAGLGQDEQRPEDAAQQLPIGEQEIKKARDTLQKYKDGKQNLEKRIVNNEQWWKRRHWEQMRSEKNTSASSAKEPEPTSAWLFNCLANKHADAMDNAPEPTILPREAGDQQEAKMLSSIMPVVLEQNGFEQTYDDVWWYKLKHGCGVYSVTWSPRKHNGLGDIDIRRVDLLNLFWEPGCTDIQKSPNLFYVTMQRNAALERAYPQLRGKLSGGTVDVAKYVYDDAVDTSECSAVVDWYYKTDDAQGRTVLHCAKFVNDVLLMATENEPERYPNGLYDHGEYPFVFDVLFPEEGTPAGFGYIDICKDPQAYIDLLGQAILENALIAATPRWLVRDDADFDEEAFADRKKTFIRAGQSLAADSIQQVTVSPLSGTYVDYLNFKITELKETSGNRDVSNGGTTSGATAASAIAAMQEAGSKLSRDMLKSAYRAYSKIVRTCIELIRQFYTVPRAFRIIGEAGAMQFASYDNRNLSAQTVGGIYGGGDTYRLPEFDIEVSAQKASPYTKMSQNEMALNFYQLGFFSPQNTDQTLACLNMMDFDHKDDVTRTVQQNGTMAESLKQIGALLVQMTSEYRPELLPQIQQILAQSGVTQDIAQQAQAAGGAPVDAQSIGRLGGEEEKQESSITKNARTRVAESTQPR</sequence>
<reference evidence="2" key="1">
    <citation type="journal article" date="2021" name="Proc. Natl. Acad. Sci. U.S.A.">
        <title>A Catalog of Tens of Thousands of Viruses from Human Metagenomes Reveals Hidden Associations with Chronic Diseases.</title>
        <authorList>
            <person name="Tisza M.J."/>
            <person name="Buck C.B."/>
        </authorList>
    </citation>
    <scope>NUCLEOTIDE SEQUENCE</scope>
    <source>
        <strain evidence="2">CtY1522</strain>
    </source>
</reference>
<dbReference type="EMBL" id="BK015906">
    <property type="protein sequence ID" value="DAF84575.1"/>
    <property type="molecule type" value="Genomic_DNA"/>
</dbReference>
<feature type="region of interest" description="Disordered" evidence="1">
    <location>
        <begin position="1"/>
        <end position="43"/>
    </location>
</feature>
<name>A0A8S5TQX2_9CAUD</name>
<dbReference type="Pfam" id="PF16510">
    <property type="entry name" value="P22_portal"/>
    <property type="match status" value="1"/>
</dbReference>
<proteinExistence type="predicted"/>
<organism evidence="2">
    <name type="scientific">Myoviridae sp. ctY1522</name>
    <dbReference type="NCBI Taxonomy" id="2825124"/>
    <lineage>
        <taxon>Viruses</taxon>
        <taxon>Duplodnaviria</taxon>
        <taxon>Heunggongvirae</taxon>
        <taxon>Uroviricota</taxon>
        <taxon>Caudoviricetes</taxon>
    </lineage>
</organism>